<dbReference type="PANTHER" id="PTHR23150:SF19">
    <property type="entry name" value="FORMYLGLYCINE-GENERATING ENZYME"/>
    <property type="match status" value="1"/>
</dbReference>
<dbReference type="Pfam" id="PF00656">
    <property type="entry name" value="Peptidase_C14"/>
    <property type="match status" value="1"/>
</dbReference>
<dbReference type="InterPro" id="IPR016187">
    <property type="entry name" value="CTDL_fold"/>
</dbReference>
<dbReference type="Pfam" id="PF20703">
    <property type="entry name" value="nSTAND1"/>
    <property type="match status" value="1"/>
</dbReference>
<comment type="caution">
    <text evidence="4">The sequence shown here is derived from an EMBL/GenBank/DDBJ whole genome shotgun (WGS) entry which is preliminary data.</text>
</comment>
<dbReference type="Pfam" id="PF03781">
    <property type="entry name" value="FGE-sulfatase"/>
    <property type="match status" value="1"/>
</dbReference>
<dbReference type="Gene3D" id="3.90.1580.10">
    <property type="entry name" value="paralog of FGE (formylglycine-generating enzyme)"/>
    <property type="match status" value="1"/>
</dbReference>
<dbReference type="Gene3D" id="3.40.50.1460">
    <property type="match status" value="1"/>
</dbReference>
<accession>A0ABR8GF73</accession>
<proteinExistence type="predicted"/>
<dbReference type="RefSeq" id="WP_190538053.1">
    <property type="nucleotide sequence ID" value="NZ_JACJSV010000060.1"/>
</dbReference>
<dbReference type="SUPFAM" id="SSF52540">
    <property type="entry name" value="P-loop containing nucleoside triphosphate hydrolases"/>
    <property type="match status" value="1"/>
</dbReference>
<dbReference type="InterPro" id="IPR027417">
    <property type="entry name" value="P-loop_NTPase"/>
</dbReference>
<evidence type="ECO:0000313" key="5">
    <source>
        <dbReference type="Proteomes" id="UP000648873"/>
    </source>
</evidence>
<gene>
    <name evidence="4" type="ORF">H6G40_17390</name>
</gene>
<evidence type="ECO:0000259" key="2">
    <source>
        <dbReference type="Pfam" id="PF03781"/>
    </source>
</evidence>
<dbReference type="InterPro" id="IPR042095">
    <property type="entry name" value="SUMF_sf"/>
</dbReference>
<dbReference type="InterPro" id="IPR005532">
    <property type="entry name" value="SUMF_dom"/>
</dbReference>
<dbReference type="InterPro" id="IPR049052">
    <property type="entry name" value="nSTAND1"/>
</dbReference>
<sequence>MARYALVIGINHYDNPNFLPSLSKPAKDAEAVAKFLENTGTFANVERLPNRWIAAEKRYEVVPGKVTGNEVLQALKKILSEEQTKNQEVLIYFSGHGFRLINRIGDGEAYLATSDSQPDGKNAISLDRELNPLLRRSNLSNLVVMLDCCHAGALLPENRELNRTLLEPSLSAFKEKQDYYLIAACRSEQVAWEDKKYSLFTAALLKGLSQKEADPKTGEISADRLFDFVSRELRGKGQEPIRMGVGRSLILVKYGAQPQVKEVKPLLDEKGELRCPYQGLLAFTKKERPFFFGRKRVVDDIKSKLDRLNFVPLIGASGSGKSSVVLAGLMPWLEELGWQILEPIKPGFKPLTMLESLLLPYFRDDQQLLDQCINNQDSEGLKPLLELFPREHKFLLVVDQFEELFTFALAEQRDRFIELITQVATIPDSPLAVVATMRADFIEPCLRYDSLRQLIQNNAEYLPDLRGLDLLEAITEPAKLQGYEVTNDLLNKILEDIKQEPGFLPLLEFALTQLWQKRDEANHRLTLDTYEAIGGIVGALNCQADKVYQYKDYEKDSPQQERTEAEKALIKRIFLNLLQIGDGEKDTRLRQSKAFILSLAGDNQEGQKVLTELIEGKQGLVKGRLLVTGKTEREEEAWVDLAHEALIEKWDNLNQWRNENRQGRELAKQVDKDAKDWQKNNKSQDYLWSGDKLADAEKILQEYQDTVETTKLAKEFLQASSQEELYTYLRSPDIDNLERETLEEEAVRKSFFTKDRLWQLLRDEQEKAQIRLSASWLLKQWGEEVPIWTAEVNKQGNIALSIIAENDLPATVIEELEDGINLEIVEIPGGEFWMGASEGEEGAYPNERQPHKVKISPFLMGKYLVTQAQWRAVASLPKVERDLNPEPSHYKGNSCRPVERISWQDAVEFCERLSRWSQKKGKGYQYRLPSEAEWEYACRSVISEELIQNPIYPPYHFGWKIDPALANYSQTACARTTTVGRFQIVNAFGLYDMHGNVWEWCLDPWHDNYKDAPNDGWVWDEGKEELYQDISKHLDVLLQDNRDHVVRGGSWGSRPWACRSAVRDNVAFLSDAYGFRVVASSRKVIQ</sequence>
<dbReference type="Proteomes" id="UP000648873">
    <property type="component" value="Unassembled WGS sequence"/>
</dbReference>
<feature type="domain" description="Sulfatase-modifying factor enzyme-like" evidence="2">
    <location>
        <begin position="823"/>
        <end position="1078"/>
    </location>
</feature>
<dbReference type="InterPro" id="IPR029030">
    <property type="entry name" value="Caspase-like_dom_sf"/>
</dbReference>
<protein>
    <submittedName>
        <fullName evidence="4">SUMF1/EgtB/PvdO family nonheme iron enzyme</fullName>
    </submittedName>
</protein>
<dbReference type="InterPro" id="IPR011600">
    <property type="entry name" value="Pept_C14_caspase"/>
</dbReference>
<organism evidence="4 5">
    <name type="scientific">Microcystis viridis FACHB-1342</name>
    <dbReference type="NCBI Taxonomy" id="2692900"/>
    <lineage>
        <taxon>Bacteria</taxon>
        <taxon>Bacillati</taxon>
        <taxon>Cyanobacteriota</taxon>
        <taxon>Cyanophyceae</taxon>
        <taxon>Oscillatoriophycideae</taxon>
        <taxon>Chroococcales</taxon>
        <taxon>Microcystaceae</taxon>
        <taxon>Microcystis</taxon>
    </lineage>
</organism>
<evidence type="ECO:0000259" key="1">
    <source>
        <dbReference type="Pfam" id="PF00656"/>
    </source>
</evidence>
<dbReference type="InterPro" id="IPR051043">
    <property type="entry name" value="Sulfatase_Mod_Factor_Kinase"/>
</dbReference>
<dbReference type="PANTHER" id="PTHR23150">
    <property type="entry name" value="SULFATASE MODIFYING FACTOR 1, 2"/>
    <property type="match status" value="1"/>
</dbReference>
<dbReference type="EMBL" id="JACJSV010000060">
    <property type="protein sequence ID" value="MBD2601954.1"/>
    <property type="molecule type" value="Genomic_DNA"/>
</dbReference>
<evidence type="ECO:0000259" key="3">
    <source>
        <dbReference type="Pfam" id="PF20703"/>
    </source>
</evidence>
<feature type="domain" description="Novel STAND NTPase 1" evidence="3">
    <location>
        <begin position="276"/>
        <end position="684"/>
    </location>
</feature>
<dbReference type="SUPFAM" id="SSF56436">
    <property type="entry name" value="C-type lectin-like"/>
    <property type="match status" value="1"/>
</dbReference>
<keyword evidence="5" id="KW-1185">Reference proteome</keyword>
<dbReference type="SUPFAM" id="SSF52129">
    <property type="entry name" value="Caspase-like"/>
    <property type="match status" value="1"/>
</dbReference>
<name>A0ABR8GF73_MICVR</name>
<reference evidence="4 5" key="1">
    <citation type="journal article" date="2020" name="ISME J.">
        <title>Comparative genomics reveals insights into cyanobacterial evolution and habitat adaptation.</title>
        <authorList>
            <person name="Chen M.Y."/>
            <person name="Teng W.K."/>
            <person name="Zhao L."/>
            <person name="Hu C.X."/>
            <person name="Zhou Y.K."/>
            <person name="Han B.P."/>
            <person name="Song L.R."/>
            <person name="Shu W.S."/>
        </authorList>
    </citation>
    <scope>NUCLEOTIDE SEQUENCE [LARGE SCALE GENOMIC DNA]</scope>
    <source>
        <strain evidence="4 5">FACHB-1342</strain>
    </source>
</reference>
<feature type="domain" description="Peptidase C14 caspase" evidence="1">
    <location>
        <begin position="3"/>
        <end position="239"/>
    </location>
</feature>
<evidence type="ECO:0000313" key="4">
    <source>
        <dbReference type="EMBL" id="MBD2601954.1"/>
    </source>
</evidence>